<reference evidence="3" key="1">
    <citation type="journal article" date="2020" name="Stud. Mycol.">
        <title>101 Dothideomycetes genomes: a test case for predicting lifestyles and emergence of pathogens.</title>
        <authorList>
            <person name="Haridas S."/>
            <person name="Albert R."/>
            <person name="Binder M."/>
            <person name="Bloem J."/>
            <person name="Labutti K."/>
            <person name="Salamov A."/>
            <person name="Andreopoulos B."/>
            <person name="Baker S."/>
            <person name="Barry K."/>
            <person name="Bills G."/>
            <person name="Bluhm B."/>
            <person name="Cannon C."/>
            <person name="Castanera R."/>
            <person name="Culley D."/>
            <person name="Daum C."/>
            <person name="Ezra D."/>
            <person name="Gonzalez J."/>
            <person name="Henrissat B."/>
            <person name="Kuo A."/>
            <person name="Liang C."/>
            <person name="Lipzen A."/>
            <person name="Lutzoni F."/>
            <person name="Magnuson J."/>
            <person name="Mondo S."/>
            <person name="Nolan M."/>
            <person name="Ohm R."/>
            <person name="Pangilinan J."/>
            <person name="Park H.-J."/>
            <person name="Ramirez L."/>
            <person name="Alfaro M."/>
            <person name="Sun H."/>
            <person name="Tritt A."/>
            <person name="Yoshinaga Y."/>
            <person name="Zwiers L.-H."/>
            <person name="Turgeon B."/>
            <person name="Goodwin S."/>
            <person name="Spatafora J."/>
            <person name="Crous P."/>
            <person name="Grigoriev I."/>
        </authorList>
    </citation>
    <scope>NUCLEOTIDE SEQUENCE</scope>
    <source>
        <strain evidence="3">ATCC 74209</strain>
    </source>
</reference>
<feature type="compositionally biased region" description="Polar residues" evidence="1">
    <location>
        <begin position="78"/>
        <end position="87"/>
    </location>
</feature>
<protein>
    <submittedName>
        <fullName evidence="3">RabGAP/TBC</fullName>
    </submittedName>
</protein>
<organism evidence="3 4">
    <name type="scientific">Delitschia confertaspora ATCC 74209</name>
    <dbReference type="NCBI Taxonomy" id="1513339"/>
    <lineage>
        <taxon>Eukaryota</taxon>
        <taxon>Fungi</taxon>
        <taxon>Dikarya</taxon>
        <taxon>Ascomycota</taxon>
        <taxon>Pezizomycotina</taxon>
        <taxon>Dothideomycetes</taxon>
        <taxon>Pleosporomycetidae</taxon>
        <taxon>Pleosporales</taxon>
        <taxon>Delitschiaceae</taxon>
        <taxon>Delitschia</taxon>
    </lineage>
</organism>
<sequence>MASKKQQQEMVQVDRSSSASPFWRTTSNTAKPYESKKIIGASYSHADILKFDSLSLSRTSSRPSPPPSFSNSQESSLARTSSNQSTPVRRDYSSFLRDTSHDWDADEYDEEVMLDDDEDEFGLPSIASMRRKSRRKPPNKGKDPGGSSGKGDADTTPWRAIDSGDIAEERGIPNYPTAKKSEGKILRPQYQEILRDPANSLHLISHPSPPPNASSKDIEAHSARITRINKFKRILQASTISLPELRDSAWSGIPSEVRAMTWQVLLGYLPTSSERRVATLERKRKEYLEGVRQAFERGTSGSNASAASGASGSRGRGRGLDEAIWHQISIDVPRTNPHLELYSYEATQRSLERILYVWAIRHPASGYVQGINDLVTPFWQVFLGAYISDPDIEFGMDPGQLPKPVLDAVEADSFWCLTKLLDGIQDNYISAQPGIQRQVASLRDLTTRIDGGLAKHLEDEGVEFIQFSFRWMNCLLMREISVKNTIRMWDTYLAEDDGFSSFHLYVCAAFLVKWSDQLQKMDFQEIMMFLQALPTREWTEKDIELLLSEAFIWQSLFRGSSAHLKNTASKRGSGVGMGPNV</sequence>
<evidence type="ECO:0000256" key="1">
    <source>
        <dbReference type="SAM" id="MobiDB-lite"/>
    </source>
</evidence>
<name>A0A9P4MT72_9PLEO</name>
<comment type="caution">
    <text evidence="3">The sequence shown here is derived from an EMBL/GenBank/DDBJ whole genome shotgun (WGS) entry which is preliminary data.</text>
</comment>
<dbReference type="SMART" id="SM00164">
    <property type="entry name" value="TBC"/>
    <property type="match status" value="1"/>
</dbReference>
<feature type="compositionally biased region" description="Basic residues" evidence="1">
    <location>
        <begin position="129"/>
        <end position="139"/>
    </location>
</feature>
<feature type="region of interest" description="Disordered" evidence="1">
    <location>
        <begin position="1"/>
        <end position="27"/>
    </location>
</feature>
<dbReference type="InterPro" id="IPR000195">
    <property type="entry name" value="Rab-GAP-TBC_dom"/>
</dbReference>
<dbReference type="Gene3D" id="1.10.10.750">
    <property type="entry name" value="Ypt/Rab-GAP domain of gyp1p, domain 1"/>
    <property type="match status" value="1"/>
</dbReference>
<dbReference type="OrthoDB" id="26371at2759"/>
<dbReference type="PROSITE" id="PS50086">
    <property type="entry name" value="TBC_RABGAP"/>
    <property type="match status" value="1"/>
</dbReference>
<dbReference type="GO" id="GO:0005096">
    <property type="term" value="F:GTPase activator activity"/>
    <property type="evidence" value="ECO:0007669"/>
    <property type="project" value="TreeGrafter"/>
</dbReference>
<feature type="compositionally biased region" description="Basic and acidic residues" evidence="1">
    <location>
        <begin position="88"/>
        <end position="103"/>
    </location>
</feature>
<dbReference type="SUPFAM" id="SSF47923">
    <property type="entry name" value="Ypt/Rab-GAP domain of gyp1p"/>
    <property type="match status" value="2"/>
</dbReference>
<evidence type="ECO:0000313" key="4">
    <source>
        <dbReference type="Proteomes" id="UP000799536"/>
    </source>
</evidence>
<dbReference type="AlphaFoldDB" id="A0A9P4MT72"/>
<evidence type="ECO:0000313" key="3">
    <source>
        <dbReference type="EMBL" id="KAF2202221.1"/>
    </source>
</evidence>
<proteinExistence type="predicted"/>
<feature type="domain" description="Rab-GAP TBC" evidence="2">
    <location>
        <begin position="252"/>
        <end position="496"/>
    </location>
</feature>
<dbReference type="Gene3D" id="1.10.472.80">
    <property type="entry name" value="Ypt/Rab-GAP domain of gyp1p, domain 3"/>
    <property type="match status" value="1"/>
</dbReference>
<dbReference type="FunFam" id="1.10.8.270:FF:000037">
    <property type="entry name" value="TBC1 domain family member 22A"/>
    <property type="match status" value="1"/>
</dbReference>
<accession>A0A9P4MT72</accession>
<dbReference type="Gene3D" id="1.10.8.270">
    <property type="entry name" value="putative rabgap domain of human tbc1 domain family member 14 like domains"/>
    <property type="match status" value="1"/>
</dbReference>
<dbReference type="Pfam" id="PF00566">
    <property type="entry name" value="RabGAP-TBC"/>
    <property type="match status" value="1"/>
</dbReference>
<dbReference type="GO" id="GO:0005794">
    <property type="term" value="C:Golgi apparatus"/>
    <property type="evidence" value="ECO:0007669"/>
    <property type="project" value="TreeGrafter"/>
</dbReference>
<gene>
    <name evidence="3" type="ORF">GQ43DRAFT_414180</name>
</gene>
<dbReference type="Proteomes" id="UP000799536">
    <property type="component" value="Unassembled WGS sequence"/>
</dbReference>
<feature type="region of interest" description="Disordered" evidence="1">
    <location>
        <begin position="56"/>
        <end position="184"/>
    </location>
</feature>
<dbReference type="PANTHER" id="PTHR22957">
    <property type="entry name" value="TBC1 DOMAIN FAMILY MEMBER GTPASE-ACTIVATING PROTEIN"/>
    <property type="match status" value="1"/>
</dbReference>
<dbReference type="PANTHER" id="PTHR22957:SF26">
    <property type="entry name" value="LD44506P"/>
    <property type="match status" value="1"/>
</dbReference>
<dbReference type="EMBL" id="ML993945">
    <property type="protein sequence ID" value="KAF2202221.1"/>
    <property type="molecule type" value="Genomic_DNA"/>
</dbReference>
<evidence type="ECO:0000259" key="2">
    <source>
        <dbReference type="PROSITE" id="PS50086"/>
    </source>
</evidence>
<dbReference type="FunFam" id="1.10.472.80:FF:000001">
    <property type="entry name" value="TBC1 domain family member 22B"/>
    <property type="match status" value="1"/>
</dbReference>
<dbReference type="InterPro" id="IPR035969">
    <property type="entry name" value="Rab-GAP_TBC_sf"/>
</dbReference>
<feature type="compositionally biased region" description="Acidic residues" evidence="1">
    <location>
        <begin position="104"/>
        <end position="121"/>
    </location>
</feature>
<keyword evidence="4" id="KW-1185">Reference proteome</keyword>